<dbReference type="RefSeq" id="WP_209701598.1">
    <property type="nucleotide sequence ID" value="NZ_JAGGLM010000004.1"/>
</dbReference>
<name>A0ABS4KSG4_9CLOT</name>
<reference evidence="2 3" key="1">
    <citation type="submission" date="2021-03" db="EMBL/GenBank/DDBJ databases">
        <title>Genomic Encyclopedia of Type Strains, Phase IV (KMG-IV): sequencing the most valuable type-strain genomes for metagenomic binning, comparative biology and taxonomic classification.</title>
        <authorList>
            <person name="Goeker M."/>
        </authorList>
    </citation>
    <scope>NUCLEOTIDE SEQUENCE [LARGE SCALE GENOMIC DNA]</scope>
    <source>
        <strain evidence="2 3">DSM 28783</strain>
    </source>
</reference>
<keyword evidence="1" id="KW-0812">Transmembrane</keyword>
<dbReference type="InterPro" id="IPR025373">
    <property type="entry name" value="DUF4363"/>
</dbReference>
<keyword evidence="1" id="KW-1133">Transmembrane helix</keyword>
<dbReference type="Pfam" id="PF14276">
    <property type="entry name" value="DUF4363"/>
    <property type="match status" value="1"/>
</dbReference>
<organism evidence="2 3">
    <name type="scientific">Clostridium algifaecis</name>
    <dbReference type="NCBI Taxonomy" id="1472040"/>
    <lineage>
        <taxon>Bacteria</taxon>
        <taxon>Bacillati</taxon>
        <taxon>Bacillota</taxon>
        <taxon>Clostridia</taxon>
        <taxon>Eubacteriales</taxon>
        <taxon>Clostridiaceae</taxon>
        <taxon>Clostridium</taxon>
    </lineage>
</organism>
<keyword evidence="1" id="KW-0472">Membrane</keyword>
<comment type="caution">
    <text evidence="2">The sequence shown here is derived from an EMBL/GenBank/DDBJ whole genome shotgun (WGS) entry which is preliminary data.</text>
</comment>
<evidence type="ECO:0000256" key="1">
    <source>
        <dbReference type="SAM" id="Phobius"/>
    </source>
</evidence>
<evidence type="ECO:0000313" key="2">
    <source>
        <dbReference type="EMBL" id="MBP2032426.1"/>
    </source>
</evidence>
<accession>A0ABS4KSG4</accession>
<keyword evidence="3" id="KW-1185">Reference proteome</keyword>
<dbReference type="EMBL" id="JAGGLM010000004">
    <property type="protein sequence ID" value="MBP2032426.1"/>
    <property type="molecule type" value="Genomic_DNA"/>
</dbReference>
<proteinExistence type="predicted"/>
<protein>
    <submittedName>
        <fullName evidence="2">Membrane protein YvbJ</fullName>
    </submittedName>
</protein>
<feature type="transmembrane region" description="Helical" evidence="1">
    <location>
        <begin position="6"/>
        <end position="25"/>
    </location>
</feature>
<gene>
    <name evidence="2" type="ORF">J2Z42_001091</name>
</gene>
<sequence length="126" mass="14363">MKSSITSIIIFVIMIICMIFSVNYLKKTNTSLKYSSTNIENAIKSNSFENAEKLLDEFSKNWDKNSSKISIFTNHNEIDSINSELLKLKQHIIYKNKEEALASINIIHGIIGSISEMESLNIINLF</sequence>
<evidence type="ECO:0000313" key="3">
    <source>
        <dbReference type="Proteomes" id="UP001519307"/>
    </source>
</evidence>
<dbReference type="Proteomes" id="UP001519307">
    <property type="component" value="Unassembled WGS sequence"/>
</dbReference>